<dbReference type="Gene3D" id="3.60.10.10">
    <property type="entry name" value="Endonuclease/exonuclease/phosphatase"/>
    <property type="match status" value="1"/>
</dbReference>
<dbReference type="SUPFAM" id="SSF56219">
    <property type="entry name" value="DNase I-like"/>
    <property type="match status" value="1"/>
</dbReference>
<accession>A0A2N9G9R7</accession>
<evidence type="ECO:0000313" key="1">
    <source>
        <dbReference type="EMBL" id="SPC95961.1"/>
    </source>
</evidence>
<sequence>MEPQSSRTNEDLMEEFEEELELLVDKANRLICKNGRFSLKASSTKGEKANRPTLVGKVIAEKVLNKNKAQNLPLEYISKENAEAIGNGIGKFIEANLAGVVDARWGNFIRVKVKEGRKDFGRWMVADSIINKANRVSDLFFSDVIDAHLMEGRKSNGDEDEKEHVIHEREERVETLVSNTEVEILLQRVISVAEYDEEVGLDGTFSFVNSNLKGSRLGESKRKSDMGASSNGTIKDLVLSEPNQEVTPQLVVRLGPCGPVQNQLTPMGFSLTQARFLAWASVMHSKDMTKPNTKPHNVIVRDLEESSCAEKSRTSKRESIPFWDHLNKIAAAFLSPWLCCGDFNCIVSQAEKKGGRSFVESSKGELRNFLDNCNLIDLGFKGNSFTWTNKRMGRDNIKERLDRAVANVEWKRLFPKATIKHLPMLSSNHAPLVINSHEDIPNGPKPFRFEEAWTRDSNCSMVIKKSWVDRLRSPPQQSLFIRIRNVKVQLKWWNKFVFGSIQSRVTKVKDELERVQALDATLENGIKEEKLQKEYDECLRREELLWRQKSRVTWLTTSGLNTKFFHITTLVRRRRNQICFLKNNSGSWVQGNEAIGTSFSSFFSELFKSSNPSIPMEVKNLFSNVISFEENEEICNIPTEVEIKNVVFSMGSLKAPGPDGLPPLFYKHYWEILKKEVIEAVQNFFYTRTLSEVISPLVEASAKVTLSPLFLFILGSEVLSQLLHNAENIGSFKGFPLAPTCPKVSHLLFADDLIIFAKATVKDARAI</sequence>
<dbReference type="PANTHER" id="PTHR33710:SF77">
    <property type="entry name" value="DNASE I-LIKE SUPERFAMILY PROTEIN"/>
    <property type="match status" value="1"/>
</dbReference>
<gene>
    <name evidence="1" type="ORF">FSB_LOCUS23843</name>
</gene>
<proteinExistence type="predicted"/>
<name>A0A2N9G9R7_FAGSY</name>
<dbReference type="EMBL" id="OIVN01001624">
    <property type="protein sequence ID" value="SPC95961.1"/>
    <property type="molecule type" value="Genomic_DNA"/>
</dbReference>
<dbReference type="PANTHER" id="PTHR33710">
    <property type="entry name" value="BNAC02G09200D PROTEIN"/>
    <property type="match status" value="1"/>
</dbReference>
<protein>
    <recommendedName>
        <fullName evidence="2">Reverse transcriptase domain-containing protein</fullName>
    </recommendedName>
</protein>
<evidence type="ECO:0008006" key="2">
    <source>
        <dbReference type="Google" id="ProtNLM"/>
    </source>
</evidence>
<organism evidence="1">
    <name type="scientific">Fagus sylvatica</name>
    <name type="common">Beechnut</name>
    <dbReference type="NCBI Taxonomy" id="28930"/>
    <lineage>
        <taxon>Eukaryota</taxon>
        <taxon>Viridiplantae</taxon>
        <taxon>Streptophyta</taxon>
        <taxon>Embryophyta</taxon>
        <taxon>Tracheophyta</taxon>
        <taxon>Spermatophyta</taxon>
        <taxon>Magnoliopsida</taxon>
        <taxon>eudicotyledons</taxon>
        <taxon>Gunneridae</taxon>
        <taxon>Pentapetalae</taxon>
        <taxon>rosids</taxon>
        <taxon>fabids</taxon>
        <taxon>Fagales</taxon>
        <taxon>Fagaceae</taxon>
        <taxon>Fagus</taxon>
    </lineage>
</organism>
<dbReference type="AlphaFoldDB" id="A0A2N9G9R7"/>
<reference evidence="1" key="1">
    <citation type="submission" date="2018-02" db="EMBL/GenBank/DDBJ databases">
        <authorList>
            <person name="Cohen D.B."/>
            <person name="Kent A.D."/>
        </authorList>
    </citation>
    <scope>NUCLEOTIDE SEQUENCE</scope>
</reference>
<dbReference type="InterPro" id="IPR036691">
    <property type="entry name" value="Endo/exonu/phosph_ase_sf"/>
</dbReference>